<protein>
    <submittedName>
        <fullName evidence="2 3">Uncharacterized protein</fullName>
    </submittedName>
</protein>
<evidence type="ECO:0000313" key="2">
    <source>
        <dbReference type="EMBL" id="KLU88415.1"/>
    </source>
</evidence>
<reference evidence="3" key="4">
    <citation type="journal article" date="2015" name="G3 (Bethesda)">
        <title>Genome sequences of three phytopathogenic species of the Magnaporthaceae family of fungi.</title>
        <authorList>
            <person name="Okagaki L.H."/>
            <person name="Nunes C.C."/>
            <person name="Sailsbery J."/>
            <person name="Clay B."/>
            <person name="Brown D."/>
            <person name="John T."/>
            <person name="Oh Y."/>
            <person name="Young N."/>
            <person name="Fitzgerald M."/>
            <person name="Haas B.J."/>
            <person name="Zeng Q."/>
            <person name="Young S."/>
            <person name="Adiconis X."/>
            <person name="Fan L."/>
            <person name="Levin J.Z."/>
            <person name="Mitchell T.K."/>
            <person name="Okubara P.A."/>
            <person name="Farman M.L."/>
            <person name="Kohn L.M."/>
            <person name="Birren B."/>
            <person name="Ma L.-J."/>
            <person name="Dean R.A."/>
        </authorList>
    </citation>
    <scope>NUCLEOTIDE SEQUENCE</scope>
    <source>
        <strain evidence="3">ATCC 64411 / 73-15</strain>
    </source>
</reference>
<evidence type="ECO:0000313" key="3">
    <source>
        <dbReference type="EnsemblFungi" id="MAPG_07400T0"/>
    </source>
</evidence>
<dbReference type="VEuPathDB" id="FungiDB:MAPG_07400"/>
<feature type="compositionally biased region" description="Basic and acidic residues" evidence="1">
    <location>
        <begin position="19"/>
        <end position="29"/>
    </location>
</feature>
<gene>
    <name evidence="2" type="ORF">MAPG_07400</name>
</gene>
<name>A0A0C4E4K4_MAGP6</name>
<proteinExistence type="predicted"/>
<reference evidence="3" key="5">
    <citation type="submission" date="2015-06" db="UniProtKB">
        <authorList>
            <consortium name="EnsemblFungi"/>
        </authorList>
    </citation>
    <scope>IDENTIFICATION</scope>
    <source>
        <strain evidence="3">ATCC 64411</strain>
    </source>
</reference>
<reference evidence="4" key="1">
    <citation type="submission" date="2010-05" db="EMBL/GenBank/DDBJ databases">
        <title>The genome sequence of Magnaporthe poae strain ATCC 64411.</title>
        <authorList>
            <person name="Ma L.-J."/>
            <person name="Dead R."/>
            <person name="Young S."/>
            <person name="Zeng Q."/>
            <person name="Koehrsen M."/>
            <person name="Alvarado L."/>
            <person name="Berlin A."/>
            <person name="Chapman S.B."/>
            <person name="Chen Z."/>
            <person name="Freedman E."/>
            <person name="Gellesch M."/>
            <person name="Goldberg J."/>
            <person name="Griggs A."/>
            <person name="Gujja S."/>
            <person name="Heilman E.R."/>
            <person name="Heiman D."/>
            <person name="Hepburn T."/>
            <person name="Howarth C."/>
            <person name="Jen D."/>
            <person name="Larson L."/>
            <person name="Mehta T."/>
            <person name="Neiman D."/>
            <person name="Pearson M."/>
            <person name="Roberts A."/>
            <person name="Saif S."/>
            <person name="Shea T."/>
            <person name="Shenoy N."/>
            <person name="Sisk P."/>
            <person name="Stolte C."/>
            <person name="Sykes S."/>
            <person name="Walk T."/>
            <person name="White J."/>
            <person name="Yandava C."/>
            <person name="Haas B."/>
            <person name="Nusbaum C."/>
            <person name="Birren B."/>
        </authorList>
    </citation>
    <scope>NUCLEOTIDE SEQUENCE [LARGE SCALE GENOMIC DNA]</scope>
    <source>
        <strain evidence="4">ATCC 64411 / 73-15</strain>
    </source>
</reference>
<dbReference type="EMBL" id="ADBL01001785">
    <property type="status" value="NOT_ANNOTATED_CDS"/>
    <property type="molecule type" value="Genomic_DNA"/>
</dbReference>
<reference evidence="2" key="3">
    <citation type="submission" date="2011-03" db="EMBL/GenBank/DDBJ databases">
        <title>Annotation of Magnaporthe poae ATCC 64411.</title>
        <authorList>
            <person name="Ma L.-J."/>
            <person name="Dead R."/>
            <person name="Young S.K."/>
            <person name="Zeng Q."/>
            <person name="Gargeya S."/>
            <person name="Fitzgerald M."/>
            <person name="Haas B."/>
            <person name="Abouelleil A."/>
            <person name="Alvarado L."/>
            <person name="Arachchi H.M."/>
            <person name="Berlin A."/>
            <person name="Brown A."/>
            <person name="Chapman S.B."/>
            <person name="Chen Z."/>
            <person name="Dunbar C."/>
            <person name="Freedman E."/>
            <person name="Gearin G."/>
            <person name="Gellesch M."/>
            <person name="Goldberg J."/>
            <person name="Griggs A."/>
            <person name="Gujja S."/>
            <person name="Heiman D."/>
            <person name="Howarth C."/>
            <person name="Larson L."/>
            <person name="Lui A."/>
            <person name="MacDonald P.J.P."/>
            <person name="Mehta T."/>
            <person name="Montmayeur A."/>
            <person name="Murphy C."/>
            <person name="Neiman D."/>
            <person name="Pearson M."/>
            <person name="Priest M."/>
            <person name="Roberts A."/>
            <person name="Saif S."/>
            <person name="Shea T."/>
            <person name="Shenoy N."/>
            <person name="Sisk P."/>
            <person name="Stolte C."/>
            <person name="Sykes S."/>
            <person name="Yandava C."/>
            <person name="Wortman J."/>
            <person name="Nusbaum C."/>
            <person name="Birren B."/>
        </authorList>
    </citation>
    <scope>NUCLEOTIDE SEQUENCE</scope>
    <source>
        <strain evidence="2">ATCC 64411</strain>
    </source>
</reference>
<accession>A0A0C4E4K4</accession>
<evidence type="ECO:0000256" key="1">
    <source>
        <dbReference type="SAM" id="MobiDB-lite"/>
    </source>
</evidence>
<feature type="compositionally biased region" description="Basic residues" evidence="1">
    <location>
        <begin position="1"/>
        <end position="18"/>
    </location>
</feature>
<dbReference type="EnsemblFungi" id="MAPG_07400T0">
    <property type="protein sequence ID" value="MAPG_07400T0"/>
    <property type="gene ID" value="MAPG_07400"/>
</dbReference>
<organism evidence="3 4">
    <name type="scientific">Magnaporthiopsis poae (strain ATCC 64411 / 73-15)</name>
    <name type="common">Kentucky bluegrass fungus</name>
    <name type="synonym">Magnaporthe poae</name>
    <dbReference type="NCBI Taxonomy" id="644358"/>
    <lineage>
        <taxon>Eukaryota</taxon>
        <taxon>Fungi</taxon>
        <taxon>Dikarya</taxon>
        <taxon>Ascomycota</taxon>
        <taxon>Pezizomycotina</taxon>
        <taxon>Sordariomycetes</taxon>
        <taxon>Sordariomycetidae</taxon>
        <taxon>Magnaporthales</taxon>
        <taxon>Magnaporthaceae</taxon>
        <taxon>Magnaporthiopsis</taxon>
    </lineage>
</organism>
<dbReference type="EMBL" id="GL876971">
    <property type="protein sequence ID" value="KLU88415.1"/>
    <property type="molecule type" value="Genomic_DNA"/>
</dbReference>
<evidence type="ECO:0000313" key="4">
    <source>
        <dbReference type="Proteomes" id="UP000011715"/>
    </source>
</evidence>
<feature type="region of interest" description="Disordered" evidence="1">
    <location>
        <begin position="1"/>
        <end position="35"/>
    </location>
</feature>
<sequence>MERSKSKHRPPRTSRGRKSPKDPRGREDPPASTSYMSAVTVTRAYLSRKSDLPSLEPKKREECSLPSRTPFVRAEERLPHHGFGGRRLDAVVRISEVAYVFLVVRHTQCAVRIGADEACFLYRRRINLWRVISWRARKVEGGKRGLIRDIHALFSHYWAAGGDFRTRE</sequence>
<reference evidence="2" key="2">
    <citation type="submission" date="2010-05" db="EMBL/GenBank/DDBJ databases">
        <title>The Genome Sequence of Magnaporthe poae strain ATCC 64411.</title>
        <authorList>
            <consortium name="The Broad Institute Genome Sequencing Platform"/>
            <consortium name="Broad Institute Genome Sequencing Center for Infectious Disease"/>
            <person name="Ma L.-J."/>
            <person name="Dead R."/>
            <person name="Young S."/>
            <person name="Zeng Q."/>
            <person name="Koehrsen M."/>
            <person name="Alvarado L."/>
            <person name="Berlin A."/>
            <person name="Chapman S.B."/>
            <person name="Chen Z."/>
            <person name="Freedman E."/>
            <person name="Gellesch M."/>
            <person name="Goldberg J."/>
            <person name="Griggs A."/>
            <person name="Gujja S."/>
            <person name="Heilman E.R."/>
            <person name="Heiman D."/>
            <person name="Hepburn T."/>
            <person name="Howarth C."/>
            <person name="Jen D."/>
            <person name="Larson L."/>
            <person name="Mehta T."/>
            <person name="Neiman D."/>
            <person name="Pearson M."/>
            <person name="Roberts A."/>
            <person name="Saif S."/>
            <person name="Shea T."/>
            <person name="Shenoy N."/>
            <person name="Sisk P."/>
            <person name="Stolte C."/>
            <person name="Sykes S."/>
            <person name="Walk T."/>
            <person name="White J."/>
            <person name="Yandava C."/>
            <person name="Haas B."/>
            <person name="Nusbaum C."/>
            <person name="Birren B."/>
        </authorList>
    </citation>
    <scope>NUCLEOTIDE SEQUENCE</scope>
    <source>
        <strain evidence="2">ATCC 64411</strain>
    </source>
</reference>
<keyword evidence="4" id="KW-1185">Reference proteome</keyword>
<dbReference type="Proteomes" id="UP000011715">
    <property type="component" value="Unassembled WGS sequence"/>
</dbReference>
<dbReference type="AlphaFoldDB" id="A0A0C4E4K4"/>